<evidence type="ECO:0000259" key="1">
    <source>
        <dbReference type="Pfam" id="PF09413"/>
    </source>
</evidence>
<gene>
    <name evidence="2" type="ORF">A3A33_01770</name>
</gene>
<dbReference type="AlphaFoldDB" id="A0A1F8GXB6"/>
<accession>A0A1F8GXB6</accession>
<sequence length="68" mass="7438">MKLILLKTFSTVFEAESIKNLLEAEGIKSVMHTSLPGSTGEFGNIGGGELYVKEEDIDHAKEIVETIE</sequence>
<dbReference type="InterPro" id="IPR018551">
    <property type="entry name" value="DUF2007"/>
</dbReference>
<name>A0A1F8GXB6_9BACT</name>
<proteinExistence type="predicted"/>
<evidence type="ECO:0000313" key="2">
    <source>
        <dbReference type="EMBL" id="OGN30033.1"/>
    </source>
</evidence>
<evidence type="ECO:0000313" key="3">
    <source>
        <dbReference type="Proteomes" id="UP000179047"/>
    </source>
</evidence>
<reference evidence="2 3" key="1">
    <citation type="journal article" date="2016" name="Nat. Commun.">
        <title>Thousands of microbial genomes shed light on interconnected biogeochemical processes in an aquifer system.</title>
        <authorList>
            <person name="Anantharaman K."/>
            <person name="Brown C.T."/>
            <person name="Hug L.A."/>
            <person name="Sharon I."/>
            <person name="Castelle C.J."/>
            <person name="Probst A.J."/>
            <person name="Thomas B.C."/>
            <person name="Singh A."/>
            <person name="Wilkins M.J."/>
            <person name="Karaoz U."/>
            <person name="Brodie E.L."/>
            <person name="Williams K.H."/>
            <person name="Hubbard S.S."/>
            <person name="Banfield J.F."/>
        </authorList>
    </citation>
    <scope>NUCLEOTIDE SEQUENCE [LARGE SCALE GENOMIC DNA]</scope>
</reference>
<protein>
    <recommendedName>
        <fullName evidence="1">DUF2007 domain-containing protein</fullName>
    </recommendedName>
</protein>
<feature type="domain" description="DUF2007" evidence="1">
    <location>
        <begin position="9"/>
        <end position="67"/>
    </location>
</feature>
<dbReference type="STRING" id="1802701.A3A33_01770"/>
<dbReference type="EMBL" id="MGKP01000001">
    <property type="protein sequence ID" value="OGN30033.1"/>
    <property type="molecule type" value="Genomic_DNA"/>
</dbReference>
<dbReference type="Proteomes" id="UP000179047">
    <property type="component" value="Unassembled WGS sequence"/>
</dbReference>
<dbReference type="Pfam" id="PF09413">
    <property type="entry name" value="DUF2007"/>
    <property type="match status" value="1"/>
</dbReference>
<dbReference type="InterPro" id="IPR011322">
    <property type="entry name" value="N-reg_PII-like_a/b"/>
</dbReference>
<comment type="caution">
    <text evidence="2">The sequence shown here is derived from an EMBL/GenBank/DDBJ whole genome shotgun (WGS) entry which is preliminary data.</text>
</comment>
<organism evidence="2 3">
    <name type="scientific">Candidatus Yanofskybacteria bacterium RIFCSPLOWO2_01_FULL_49_25</name>
    <dbReference type="NCBI Taxonomy" id="1802701"/>
    <lineage>
        <taxon>Bacteria</taxon>
        <taxon>Candidatus Yanofskyibacteriota</taxon>
    </lineage>
</organism>
<dbReference type="SUPFAM" id="SSF54913">
    <property type="entry name" value="GlnB-like"/>
    <property type="match status" value="1"/>
</dbReference>